<comment type="caution">
    <text evidence="1">The sequence shown here is derived from an EMBL/GenBank/DDBJ whole genome shotgun (WGS) entry which is preliminary data.</text>
</comment>
<reference evidence="1 2" key="1">
    <citation type="submission" date="2020-06" db="EMBL/GenBank/DDBJ databases">
        <title>Whole-genome sequence of Allochromatium humboldtianum DSM 21881, type strain.</title>
        <authorList>
            <person name="Kyndt J.A."/>
            <person name="Meyer T.E."/>
        </authorList>
    </citation>
    <scope>NUCLEOTIDE SEQUENCE [LARGE SCALE GENOMIC DNA]</scope>
    <source>
        <strain evidence="1 2">DSM 21881</strain>
    </source>
</reference>
<keyword evidence="2" id="KW-1185">Reference proteome</keyword>
<dbReference type="AlphaFoldDB" id="A0A850RJ56"/>
<sequence length="207" mass="22833">MNYSLYSHAEFFPIPNAANCGENNLIPRLLMIAGITACIGGALPEIYTSPALNRSRSDVVGTNSNTGFSVAYAENSQIELDAIARNLKQEILASKQILGLIHEEPDSDQISCYLESISRACNLFEEQKSSQPVDAMKKLALMLFHARSKLLDEFITAKQWIKFARAIDPEGELHLPRRFILPSISIPSIEIDEGALSASAWMQSAFS</sequence>
<protein>
    <submittedName>
        <fullName evidence="1">Uncharacterized protein</fullName>
    </submittedName>
</protein>
<dbReference type="Proteomes" id="UP000592294">
    <property type="component" value="Unassembled WGS sequence"/>
</dbReference>
<name>A0A850RJ56_9GAMM</name>
<evidence type="ECO:0000313" key="1">
    <source>
        <dbReference type="EMBL" id="NVZ11527.1"/>
    </source>
</evidence>
<evidence type="ECO:0000313" key="2">
    <source>
        <dbReference type="Proteomes" id="UP000592294"/>
    </source>
</evidence>
<proteinExistence type="predicted"/>
<organism evidence="1 2">
    <name type="scientific">Allochromatium humboldtianum</name>
    <dbReference type="NCBI Taxonomy" id="504901"/>
    <lineage>
        <taxon>Bacteria</taxon>
        <taxon>Pseudomonadati</taxon>
        <taxon>Pseudomonadota</taxon>
        <taxon>Gammaproteobacteria</taxon>
        <taxon>Chromatiales</taxon>
        <taxon>Chromatiaceae</taxon>
        <taxon>Allochromatium</taxon>
    </lineage>
</organism>
<accession>A0A850RJ56</accession>
<gene>
    <name evidence="1" type="ORF">HW932_19950</name>
</gene>
<dbReference type="EMBL" id="JABZEO010000024">
    <property type="protein sequence ID" value="NVZ11527.1"/>
    <property type="molecule type" value="Genomic_DNA"/>
</dbReference>
<dbReference type="RefSeq" id="WP_176978218.1">
    <property type="nucleotide sequence ID" value="NZ_JABZEO010000024.1"/>
</dbReference>